<reference evidence="3" key="2">
    <citation type="submission" date="2012-06" db="EMBL/GenBank/DDBJ databases">
        <authorList>
            <person name="Yu Y."/>
            <person name="Currie J."/>
            <person name="Lomeli R."/>
            <person name="Angelova A."/>
            <person name="Collura K."/>
            <person name="Wissotski M."/>
            <person name="Campos D."/>
            <person name="Kudrna D."/>
            <person name="Golser W."/>
            <person name="Ashely E."/>
            <person name="Descour A."/>
            <person name="Fernandes J."/>
            <person name="Soderlund C."/>
            <person name="Walbot V."/>
        </authorList>
    </citation>
    <scope>NUCLEOTIDE SEQUENCE</scope>
    <source>
        <strain evidence="3">B73</strain>
    </source>
</reference>
<feature type="chain" id="PRO_5009949748" evidence="2">
    <location>
        <begin position="18"/>
        <end position="110"/>
    </location>
</feature>
<evidence type="ECO:0000313" key="3">
    <source>
        <dbReference type="EMBL" id="ACN35973.1"/>
    </source>
</evidence>
<evidence type="ECO:0000256" key="2">
    <source>
        <dbReference type="SAM" id="SignalP"/>
    </source>
</evidence>
<dbReference type="AlphaFoldDB" id="C0PLA7"/>
<accession>C0PLA7</accession>
<proteinExistence type="evidence at transcript level"/>
<dbReference type="EMBL" id="BT069076">
    <property type="protein sequence ID" value="ACN35973.1"/>
    <property type="molecule type" value="mRNA"/>
</dbReference>
<reference evidence="3" key="1">
    <citation type="journal article" date="2009" name="PLoS Genet.">
        <title>Sequencing, mapping, and analysis of 27,455 maize full-length cDNAs.</title>
        <authorList>
            <person name="Soderlund C."/>
            <person name="Descour A."/>
            <person name="Kudrna D."/>
            <person name="Bomhoff M."/>
            <person name="Boyd L."/>
            <person name="Currie J."/>
            <person name="Angelova A."/>
            <person name="Collura K."/>
            <person name="Wissotski M."/>
            <person name="Ashley E."/>
            <person name="Morrow D."/>
            <person name="Fernandes J."/>
            <person name="Walbot V."/>
            <person name="Yu Y."/>
        </authorList>
    </citation>
    <scope>NUCLEOTIDE SEQUENCE</scope>
    <source>
        <strain evidence="3">B73</strain>
    </source>
</reference>
<feature type="compositionally biased region" description="Low complexity" evidence="1">
    <location>
        <begin position="78"/>
        <end position="110"/>
    </location>
</feature>
<protein>
    <submittedName>
        <fullName evidence="3">Uncharacterized protein</fullName>
    </submittedName>
</protein>
<name>C0PLA7_MAIZE</name>
<organism evidence="3">
    <name type="scientific">Zea mays</name>
    <name type="common">Maize</name>
    <dbReference type="NCBI Taxonomy" id="4577"/>
    <lineage>
        <taxon>Eukaryota</taxon>
        <taxon>Viridiplantae</taxon>
        <taxon>Streptophyta</taxon>
        <taxon>Embryophyta</taxon>
        <taxon>Tracheophyta</taxon>
        <taxon>Spermatophyta</taxon>
        <taxon>Magnoliopsida</taxon>
        <taxon>Liliopsida</taxon>
        <taxon>Poales</taxon>
        <taxon>Poaceae</taxon>
        <taxon>PACMAD clade</taxon>
        <taxon>Panicoideae</taxon>
        <taxon>Andropogonodae</taxon>
        <taxon>Andropogoneae</taxon>
        <taxon>Tripsacinae</taxon>
        <taxon>Zea</taxon>
    </lineage>
</organism>
<feature type="region of interest" description="Disordered" evidence="1">
    <location>
        <begin position="76"/>
        <end position="110"/>
    </location>
</feature>
<feature type="signal peptide" evidence="2">
    <location>
        <begin position="1"/>
        <end position="17"/>
    </location>
</feature>
<sequence>MGWTIIHVVETIPFISCRLLGLSLRFLGPCVNPDHNAISACSAASSSYLAITFCEVGQASCLFPGTCTGCTERAATGSRSLDSNSSPSSSSGFASSSSLQNISTSIWLSV</sequence>
<evidence type="ECO:0000256" key="1">
    <source>
        <dbReference type="SAM" id="MobiDB-lite"/>
    </source>
</evidence>
<keyword evidence="2" id="KW-0732">Signal</keyword>
<dbReference type="HOGENOM" id="CLU_2174680_0_0_1"/>